<evidence type="ECO:0000256" key="5">
    <source>
        <dbReference type="ARBA" id="ARBA00023214"/>
    </source>
</evidence>
<keyword evidence="2" id="KW-0677">Repeat</keyword>
<evidence type="ECO:0000256" key="1">
    <source>
        <dbReference type="ARBA" id="ARBA00022448"/>
    </source>
</evidence>
<dbReference type="InterPro" id="IPR046342">
    <property type="entry name" value="CBS_dom_sf"/>
</dbReference>
<dbReference type="STRING" id="329046.A0A1Y2CXG2"/>
<keyword evidence="9" id="KW-1185">Reference proteome</keyword>
<sequence>MSKQTLALQPKEQLATLRKVLQTTTFHGFPVVERNVTNISGEDIIAGNNVTLASPGTLGFGKFKPLGYITRNRLLEIIEDSEIAQVPDSTVVHLEALCKACPTMGRDNSSASKLYQMFRKMGLKRAFVVDGDGFLEGIVTRRDLVGPINMTTEKEFKTVQDLAVEIAEKYRV</sequence>
<accession>A0A1Y2CXG2</accession>
<dbReference type="AlphaFoldDB" id="A0A1Y2CXG2"/>
<dbReference type="OrthoDB" id="428525at2759"/>
<dbReference type="PROSITE" id="PS51371">
    <property type="entry name" value="CBS"/>
    <property type="match status" value="1"/>
</dbReference>
<feature type="domain" description="CBS" evidence="7">
    <location>
        <begin position="97"/>
        <end position="156"/>
    </location>
</feature>
<dbReference type="Proteomes" id="UP000193642">
    <property type="component" value="Unassembled WGS sequence"/>
</dbReference>
<reference evidence="8 9" key="1">
    <citation type="submission" date="2016-07" db="EMBL/GenBank/DDBJ databases">
        <title>Pervasive Adenine N6-methylation of Active Genes in Fungi.</title>
        <authorList>
            <consortium name="DOE Joint Genome Institute"/>
            <person name="Mondo S.J."/>
            <person name="Dannebaum R.O."/>
            <person name="Kuo R.C."/>
            <person name="Labutti K."/>
            <person name="Haridas S."/>
            <person name="Kuo A."/>
            <person name="Salamov A."/>
            <person name="Ahrendt S.R."/>
            <person name="Lipzen A."/>
            <person name="Sullivan W."/>
            <person name="Andreopoulos W.B."/>
            <person name="Clum A."/>
            <person name="Lindquist E."/>
            <person name="Daum C."/>
            <person name="Ramamoorthy G.K."/>
            <person name="Gryganskyi A."/>
            <person name="Culley D."/>
            <person name="Magnuson J.K."/>
            <person name="James T.Y."/>
            <person name="O'Malley M.A."/>
            <person name="Stajich J.E."/>
            <person name="Spatafora J.W."/>
            <person name="Visel A."/>
            <person name="Grigoriev I.V."/>
        </authorList>
    </citation>
    <scope>NUCLEOTIDE SEQUENCE [LARGE SCALE GENOMIC DNA]</scope>
    <source>
        <strain evidence="8 9">JEL800</strain>
    </source>
</reference>
<dbReference type="PANTHER" id="PTHR11689">
    <property type="entry name" value="CHLORIDE CHANNEL PROTEIN CLC FAMILY MEMBER"/>
    <property type="match status" value="1"/>
</dbReference>
<dbReference type="Pfam" id="PF00571">
    <property type="entry name" value="CBS"/>
    <property type="match status" value="1"/>
</dbReference>
<proteinExistence type="predicted"/>
<dbReference type="GO" id="GO:0015108">
    <property type="term" value="F:chloride transmembrane transporter activity"/>
    <property type="evidence" value="ECO:0007669"/>
    <property type="project" value="TreeGrafter"/>
</dbReference>
<dbReference type="SUPFAM" id="SSF54631">
    <property type="entry name" value="CBS-domain pair"/>
    <property type="match status" value="1"/>
</dbReference>
<dbReference type="EMBL" id="MCGO01000006">
    <property type="protein sequence ID" value="ORY51025.1"/>
    <property type="molecule type" value="Genomic_DNA"/>
</dbReference>
<evidence type="ECO:0000313" key="8">
    <source>
        <dbReference type="EMBL" id="ORY51025.1"/>
    </source>
</evidence>
<keyword evidence="4 6" id="KW-0129">CBS domain</keyword>
<name>A0A1Y2CXG2_9FUNG</name>
<evidence type="ECO:0000259" key="7">
    <source>
        <dbReference type="PROSITE" id="PS51371"/>
    </source>
</evidence>
<organism evidence="8 9">
    <name type="scientific">Rhizoclosmatium globosum</name>
    <dbReference type="NCBI Taxonomy" id="329046"/>
    <lineage>
        <taxon>Eukaryota</taxon>
        <taxon>Fungi</taxon>
        <taxon>Fungi incertae sedis</taxon>
        <taxon>Chytridiomycota</taxon>
        <taxon>Chytridiomycota incertae sedis</taxon>
        <taxon>Chytridiomycetes</taxon>
        <taxon>Chytridiales</taxon>
        <taxon>Chytriomycetaceae</taxon>
        <taxon>Rhizoclosmatium</taxon>
    </lineage>
</organism>
<evidence type="ECO:0000313" key="9">
    <source>
        <dbReference type="Proteomes" id="UP000193642"/>
    </source>
</evidence>
<evidence type="ECO:0000256" key="4">
    <source>
        <dbReference type="ARBA" id="ARBA00023122"/>
    </source>
</evidence>
<evidence type="ECO:0000256" key="2">
    <source>
        <dbReference type="ARBA" id="ARBA00022737"/>
    </source>
</evidence>
<keyword evidence="5" id="KW-0868">Chloride</keyword>
<dbReference type="InterPro" id="IPR000644">
    <property type="entry name" value="CBS_dom"/>
</dbReference>
<evidence type="ECO:0000256" key="6">
    <source>
        <dbReference type="PROSITE-ProRule" id="PRU00703"/>
    </source>
</evidence>
<dbReference type="Gene3D" id="3.10.580.10">
    <property type="entry name" value="CBS-domain"/>
    <property type="match status" value="1"/>
</dbReference>
<evidence type="ECO:0000256" key="3">
    <source>
        <dbReference type="ARBA" id="ARBA00023065"/>
    </source>
</evidence>
<keyword evidence="3" id="KW-0406">Ion transport</keyword>
<protein>
    <recommendedName>
        <fullName evidence="7">CBS domain-containing protein</fullName>
    </recommendedName>
</protein>
<keyword evidence="1" id="KW-0813">Transport</keyword>
<comment type="caution">
    <text evidence="8">The sequence shown here is derived from an EMBL/GenBank/DDBJ whole genome shotgun (WGS) entry which is preliminary data.</text>
</comment>
<gene>
    <name evidence="8" type="ORF">BCR33DRAFT_780893</name>
</gene>
<dbReference type="InterPro" id="IPR051280">
    <property type="entry name" value="Cl-channel/antiporter"/>
</dbReference>